<dbReference type="InterPro" id="IPR014436">
    <property type="entry name" value="Extradiol_dOase_DODA"/>
</dbReference>
<evidence type="ECO:0000256" key="5">
    <source>
        <dbReference type="ARBA" id="ARBA00022964"/>
    </source>
</evidence>
<gene>
    <name evidence="8" type="ORF">LUZ62_034455</name>
</gene>
<dbReference type="Pfam" id="PF02900">
    <property type="entry name" value="LigB"/>
    <property type="match status" value="1"/>
</dbReference>
<protein>
    <recommendedName>
        <fullName evidence="7">Extradiol ring-cleavage dioxygenase class III enzyme subunit B domain-containing protein</fullName>
    </recommendedName>
</protein>
<keyword evidence="9" id="KW-1185">Reference proteome</keyword>
<evidence type="ECO:0000256" key="6">
    <source>
        <dbReference type="ARBA" id="ARBA00023002"/>
    </source>
</evidence>
<dbReference type="InterPro" id="IPR004183">
    <property type="entry name" value="Xdiol_dOase_suB"/>
</dbReference>
<dbReference type="PANTHER" id="PTHR30096">
    <property type="entry name" value="4,5-DOPA DIOXYGENASE EXTRADIOL-LIKE PROTEIN"/>
    <property type="match status" value="1"/>
</dbReference>
<dbReference type="PIRSF" id="PIRSF006157">
    <property type="entry name" value="Doxgns_DODA"/>
    <property type="match status" value="1"/>
</dbReference>
<keyword evidence="4" id="KW-0862">Zinc</keyword>
<evidence type="ECO:0000256" key="1">
    <source>
        <dbReference type="ARBA" id="ARBA00001947"/>
    </source>
</evidence>
<evidence type="ECO:0000256" key="2">
    <source>
        <dbReference type="ARBA" id="ARBA00007581"/>
    </source>
</evidence>
<keyword evidence="6" id="KW-0560">Oxidoreductase</keyword>
<dbReference type="CDD" id="cd07363">
    <property type="entry name" value="45_DOPA_Dioxygenase"/>
    <property type="match status" value="1"/>
</dbReference>
<dbReference type="PANTHER" id="PTHR30096:SF0">
    <property type="entry name" value="4,5-DOPA DIOXYGENASE EXTRADIOL-LIKE PROTEIN"/>
    <property type="match status" value="1"/>
</dbReference>
<comment type="similarity">
    <text evidence="2">Belongs to the DODA-type extradiol aromatic ring-opening dioxygenase family.</text>
</comment>
<evidence type="ECO:0000259" key="7">
    <source>
        <dbReference type="Pfam" id="PF02900"/>
    </source>
</evidence>
<keyword evidence="3" id="KW-0479">Metal-binding</keyword>
<evidence type="ECO:0000313" key="8">
    <source>
        <dbReference type="EMBL" id="KAJ4783209.1"/>
    </source>
</evidence>
<dbReference type="GO" id="GO:0008270">
    <property type="term" value="F:zinc ion binding"/>
    <property type="evidence" value="ECO:0007669"/>
    <property type="project" value="InterPro"/>
</dbReference>
<dbReference type="Proteomes" id="UP001140206">
    <property type="component" value="Chromosome 2"/>
</dbReference>
<dbReference type="GO" id="GO:0008198">
    <property type="term" value="F:ferrous iron binding"/>
    <property type="evidence" value="ECO:0007669"/>
    <property type="project" value="InterPro"/>
</dbReference>
<keyword evidence="5" id="KW-0223">Dioxygenase</keyword>
<dbReference type="EMBL" id="JAMFTS010000002">
    <property type="protein sequence ID" value="KAJ4783209.1"/>
    <property type="molecule type" value="Genomic_DNA"/>
</dbReference>
<comment type="caution">
    <text evidence="8">The sequence shown here is derived from an EMBL/GenBank/DDBJ whole genome shotgun (WGS) entry which is preliminary data.</text>
</comment>
<comment type="cofactor">
    <cofactor evidence="1">
        <name>Zn(2+)</name>
        <dbReference type="ChEBI" id="CHEBI:29105"/>
    </cofactor>
</comment>
<proteinExistence type="inferred from homology"/>
<dbReference type="SUPFAM" id="SSF53213">
    <property type="entry name" value="LigB-like"/>
    <property type="match status" value="1"/>
</dbReference>
<sequence>MDTFFISHGAPILITDDSNPQRSFLQSWKPSIMQEAPKAILMVSAHWDTEAPTVSLIHGANDTIYDFHGLTFPSEIYKLKYPAPGAPDLAQRVKELLNKSGFGPVKEDKTRGLDHAAWVILMLMYPEAKIPVCQLSVQTRKSAEYHYKLGQALSQLRDEGVLTIGSGNATHNFQLLGPKDGPIAQWASDFDAWLKEALIDGRYDDVNNYEEKAPNARLAHPCPDHLFPLHVALGAADFLFYVLSNQNILQKGMKYYKQNRYSHSNFLTTSHEQILYIY</sequence>
<dbReference type="Gene3D" id="3.40.830.10">
    <property type="entry name" value="LigB-like"/>
    <property type="match status" value="1"/>
</dbReference>
<feature type="domain" description="Extradiol ring-cleavage dioxygenase class III enzyme subunit B" evidence="7">
    <location>
        <begin position="3"/>
        <end position="238"/>
    </location>
</feature>
<reference evidence="8" key="1">
    <citation type="submission" date="2022-08" db="EMBL/GenBank/DDBJ databases">
        <authorList>
            <person name="Marques A."/>
        </authorList>
    </citation>
    <scope>NUCLEOTIDE SEQUENCE</scope>
    <source>
        <strain evidence="8">RhyPub2mFocal</strain>
        <tissue evidence="8">Leaves</tissue>
    </source>
</reference>
<organism evidence="8 9">
    <name type="scientific">Rhynchospora pubera</name>
    <dbReference type="NCBI Taxonomy" id="906938"/>
    <lineage>
        <taxon>Eukaryota</taxon>
        <taxon>Viridiplantae</taxon>
        <taxon>Streptophyta</taxon>
        <taxon>Embryophyta</taxon>
        <taxon>Tracheophyta</taxon>
        <taxon>Spermatophyta</taxon>
        <taxon>Magnoliopsida</taxon>
        <taxon>Liliopsida</taxon>
        <taxon>Poales</taxon>
        <taxon>Cyperaceae</taxon>
        <taxon>Cyperoideae</taxon>
        <taxon>Rhynchosporeae</taxon>
        <taxon>Rhynchospora</taxon>
    </lineage>
</organism>
<dbReference type="GO" id="GO:0016702">
    <property type="term" value="F:oxidoreductase activity, acting on single donors with incorporation of molecular oxygen, incorporation of two atoms of oxygen"/>
    <property type="evidence" value="ECO:0007669"/>
    <property type="project" value="UniProtKB-ARBA"/>
</dbReference>
<evidence type="ECO:0000313" key="9">
    <source>
        <dbReference type="Proteomes" id="UP001140206"/>
    </source>
</evidence>
<evidence type="ECO:0000256" key="4">
    <source>
        <dbReference type="ARBA" id="ARBA00022833"/>
    </source>
</evidence>
<dbReference type="AlphaFoldDB" id="A0AAV8ER99"/>
<name>A0AAV8ER99_9POAL</name>
<accession>A0AAV8ER99</accession>
<evidence type="ECO:0000256" key="3">
    <source>
        <dbReference type="ARBA" id="ARBA00022723"/>
    </source>
</evidence>